<protein>
    <recommendedName>
        <fullName evidence="3 6">Altered inheritance of mitochondria protein 24, mitochondrial</fullName>
    </recommendedName>
</protein>
<evidence type="ECO:0000256" key="1">
    <source>
        <dbReference type="ARBA" id="ARBA00004173"/>
    </source>
</evidence>
<keyword evidence="4" id="KW-0809">Transit peptide</keyword>
<evidence type="ECO:0000256" key="2">
    <source>
        <dbReference type="ARBA" id="ARBA00009322"/>
    </source>
</evidence>
<sequence>MSRIRISQRLISISLNPFPASNIKALDSTSTNDSNIQNVQKLLYETTLDTPQLTTLGTPPSILLVNIPPSVPIYLQKGSLLSVYNCKDVEAELKITSELFKPWKSIEMLQSPFNIYSKLISTVPFSVLVSSGSKLKSYATVTLDGSTDWAVLKPKAIGAYIGNTLSVSLYRYPRTISKKLASLLSDYTIKSKTGFSPWKGYTFLTGRGHVGLCGDGSIYNINVEEGEKILIHQKNLLAITVNGPYDLQNCIVKHSKPVVKTSQHPVPEAVEVVDQTPVIVVPWYSKVLNSLKTLLNKTPKVDDFLVGKEEFVTVVGPRNILLQSSYNTLLSTVVDTTDKLRIPTTQLVQNVKQTSKDVLSYVTISPTKGAVFENTPDFKESVKAIEKKI</sequence>
<dbReference type="EMBL" id="JAHMUF010000010">
    <property type="protein sequence ID" value="KAG7193735.1"/>
    <property type="molecule type" value="Genomic_DNA"/>
</dbReference>
<dbReference type="RefSeq" id="XP_043049283.1">
    <property type="nucleotide sequence ID" value="XM_043191271.1"/>
</dbReference>
<evidence type="ECO:0000313" key="8">
    <source>
        <dbReference type="Proteomes" id="UP000790833"/>
    </source>
</evidence>
<reference evidence="7" key="1">
    <citation type="submission" date="2021-03" db="EMBL/GenBank/DDBJ databases">
        <authorList>
            <person name="Palmer J.M."/>
        </authorList>
    </citation>
    <scope>NUCLEOTIDE SEQUENCE</scope>
    <source>
        <strain evidence="7">ARV_011</strain>
    </source>
</reference>
<evidence type="ECO:0000256" key="4">
    <source>
        <dbReference type="ARBA" id="ARBA00022946"/>
    </source>
</evidence>
<comment type="subcellular location">
    <subcellularLocation>
        <location evidence="1 6">Mitochondrion</location>
    </subcellularLocation>
</comment>
<dbReference type="OrthoDB" id="5295771at2759"/>
<name>A0A9P7V980_9ASCO</name>
<evidence type="ECO:0000256" key="6">
    <source>
        <dbReference type="RuleBase" id="RU363045"/>
    </source>
</evidence>
<dbReference type="Proteomes" id="UP000790833">
    <property type="component" value="Unassembled WGS sequence"/>
</dbReference>
<dbReference type="AlphaFoldDB" id="A0A9P7V980"/>
<dbReference type="GO" id="GO:0007007">
    <property type="term" value="P:inner mitochondrial membrane organization"/>
    <property type="evidence" value="ECO:0007669"/>
    <property type="project" value="TreeGrafter"/>
</dbReference>
<keyword evidence="8" id="KW-1185">Reference proteome</keyword>
<evidence type="ECO:0000256" key="3">
    <source>
        <dbReference type="ARBA" id="ARBA00013287"/>
    </source>
</evidence>
<dbReference type="InterPro" id="IPR036983">
    <property type="entry name" value="AIM24_sf"/>
</dbReference>
<gene>
    <name evidence="7" type="primary">AIM24</name>
    <name evidence="7" type="ORF">KQ657_000426</name>
</gene>
<comment type="similarity">
    <text evidence="2 6">Belongs to the AIM24 family.</text>
</comment>
<evidence type="ECO:0000256" key="5">
    <source>
        <dbReference type="ARBA" id="ARBA00023128"/>
    </source>
</evidence>
<accession>A0A9P7V980</accession>
<evidence type="ECO:0000313" key="7">
    <source>
        <dbReference type="EMBL" id="KAG7193735.1"/>
    </source>
</evidence>
<keyword evidence="5 6" id="KW-0496">Mitochondrion</keyword>
<dbReference type="Gene3D" id="3.60.160.10">
    <property type="entry name" value="Mitochondrial biogenesis AIM24"/>
    <property type="match status" value="1"/>
</dbReference>
<dbReference type="Pfam" id="PF01987">
    <property type="entry name" value="AIM24"/>
    <property type="match status" value="1"/>
</dbReference>
<dbReference type="PANTHER" id="PTHR36959">
    <property type="entry name" value="ALTERED INHERITANCE OF MITOCHONDRIA PROTEIN 24, MITOCHONDRIAL"/>
    <property type="match status" value="1"/>
</dbReference>
<dbReference type="GeneID" id="66113800"/>
<proteinExistence type="inferred from homology"/>
<comment type="caution">
    <text evidence="7">The sequence shown here is derived from an EMBL/GenBank/DDBJ whole genome shotgun (WGS) entry which is preliminary data.</text>
</comment>
<organism evidence="7 8">
    <name type="scientific">Scheffersomyces spartinae</name>
    <dbReference type="NCBI Taxonomy" id="45513"/>
    <lineage>
        <taxon>Eukaryota</taxon>
        <taxon>Fungi</taxon>
        <taxon>Dikarya</taxon>
        <taxon>Ascomycota</taxon>
        <taxon>Saccharomycotina</taxon>
        <taxon>Pichiomycetes</taxon>
        <taxon>Debaryomycetaceae</taxon>
        <taxon>Scheffersomyces</taxon>
    </lineage>
</organism>
<dbReference type="GO" id="GO:0005743">
    <property type="term" value="C:mitochondrial inner membrane"/>
    <property type="evidence" value="ECO:0007669"/>
    <property type="project" value="TreeGrafter"/>
</dbReference>
<dbReference type="InterPro" id="IPR002838">
    <property type="entry name" value="AIM24"/>
</dbReference>
<dbReference type="PANTHER" id="PTHR36959:SF2">
    <property type="entry name" value="ALTERED INHERITANCE OF MITOCHONDRIA PROTEIN 24, MITOCHONDRIAL"/>
    <property type="match status" value="1"/>
</dbReference>